<dbReference type="PANTHER" id="PTHR22722">
    <property type="entry name" value="LOW-DENSITY LIPOPROTEIN RECEPTOR-RELATED PROTEIN 2-RELATED"/>
    <property type="match status" value="1"/>
</dbReference>
<dbReference type="EMBL" id="JAWDGP010002930">
    <property type="protein sequence ID" value="KAK3778525.1"/>
    <property type="molecule type" value="Genomic_DNA"/>
</dbReference>
<gene>
    <name evidence="3" type="ORF">RRG08_067029</name>
</gene>
<dbReference type="PROSITE" id="PS50068">
    <property type="entry name" value="LDLRA_2"/>
    <property type="match status" value="1"/>
</dbReference>
<dbReference type="InterPro" id="IPR002172">
    <property type="entry name" value="LDrepeatLR_classA_rpt"/>
</dbReference>
<dbReference type="Pfam" id="PF00057">
    <property type="entry name" value="Ldl_recept_a"/>
    <property type="match status" value="1"/>
</dbReference>
<dbReference type="GO" id="GO:0006898">
    <property type="term" value="P:receptor-mediated endocytosis"/>
    <property type="evidence" value="ECO:0007669"/>
    <property type="project" value="TreeGrafter"/>
</dbReference>
<comment type="caution">
    <text evidence="3">The sequence shown here is derived from an EMBL/GenBank/DDBJ whole genome shotgun (WGS) entry which is preliminary data.</text>
</comment>
<evidence type="ECO:0000313" key="4">
    <source>
        <dbReference type="Proteomes" id="UP001283361"/>
    </source>
</evidence>
<dbReference type="GO" id="GO:0042562">
    <property type="term" value="F:hormone binding"/>
    <property type="evidence" value="ECO:0007669"/>
    <property type="project" value="TreeGrafter"/>
</dbReference>
<accession>A0AAE0ZZV7</accession>
<proteinExistence type="predicted"/>
<reference evidence="3" key="1">
    <citation type="journal article" date="2023" name="G3 (Bethesda)">
        <title>A reference genome for the long-term kleptoplast-retaining sea slug Elysia crispata morphotype clarki.</title>
        <authorList>
            <person name="Eastman K.E."/>
            <person name="Pendleton A.L."/>
            <person name="Shaikh M.A."/>
            <person name="Suttiyut T."/>
            <person name="Ogas R."/>
            <person name="Tomko P."/>
            <person name="Gavelis G."/>
            <person name="Widhalm J.R."/>
            <person name="Wisecaver J.H."/>
        </authorList>
    </citation>
    <scope>NUCLEOTIDE SEQUENCE</scope>
    <source>
        <strain evidence="3">ECLA1</strain>
    </source>
</reference>
<dbReference type="SUPFAM" id="SSF57424">
    <property type="entry name" value="LDL receptor-like module"/>
    <property type="match status" value="1"/>
</dbReference>
<evidence type="ECO:0000313" key="3">
    <source>
        <dbReference type="EMBL" id="KAK3778525.1"/>
    </source>
</evidence>
<dbReference type="Gene3D" id="4.10.400.10">
    <property type="entry name" value="Low-density Lipoprotein Receptor"/>
    <property type="match status" value="1"/>
</dbReference>
<dbReference type="Proteomes" id="UP001283361">
    <property type="component" value="Unassembled WGS sequence"/>
</dbReference>
<dbReference type="InterPro" id="IPR051221">
    <property type="entry name" value="LDLR-related"/>
</dbReference>
<dbReference type="GO" id="GO:0043235">
    <property type="term" value="C:receptor complex"/>
    <property type="evidence" value="ECO:0007669"/>
    <property type="project" value="TreeGrafter"/>
</dbReference>
<dbReference type="GO" id="GO:0016324">
    <property type="term" value="C:apical plasma membrane"/>
    <property type="evidence" value="ECO:0007669"/>
    <property type="project" value="TreeGrafter"/>
</dbReference>
<dbReference type="PANTHER" id="PTHR22722:SF14">
    <property type="entry name" value="MEGALIN, ISOFORM A"/>
    <property type="match status" value="1"/>
</dbReference>
<comment type="caution">
    <text evidence="2">Lacks conserved residue(s) required for the propagation of feature annotation.</text>
</comment>
<dbReference type="InterPro" id="IPR036055">
    <property type="entry name" value="LDL_receptor-like_sf"/>
</dbReference>
<sequence length="155" mass="17247">MKQTRKPASRSVLIDICSSGRCLPRSWFHDGLMDCDDGDDESETSSVDDTSCVFLCNRSKCITEHMLNDGEVDCQGPEGPLDATLGALEPFTCVRQGDKFTSWAPKCVVVRDLFGQIIGCRDFQQFEEFQCPKGYVKSPDSYCIPLSNVKDGKED</sequence>
<organism evidence="3 4">
    <name type="scientific">Elysia crispata</name>
    <name type="common">lettuce slug</name>
    <dbReference type="NCBI Taxonomy" id="231223"/>
    <lineage>
        <taxon>Eukaryota</taxon>
        <taxon>Metazoa</taxon>
        <taxon>Spiralia</taxon>
        <taxon>Lophotrochozoa</taxon>
        <taxon>Mollusca</taxon>
        <taxon>Gastropoda</taxon>
        <taxon>Heterobranchia</taxon>
        <taxon>Euthyneura</taxon>
        <taxon>Panpulmonata</taxon>
        <taxon>Sacoglossa</taxon>
        <taxon>Placobranchoidea</taxon>
        <taxon>Plakobranchidae</taxon>
        <taxon>Elysia</taxon>
    </lineage>
</organism>
<dbReference type="CDD" id="cd00112">
    <property type="entry name" value="LDLa"/>
    <property type="match status" value="1"/>
</dbReference>
<protein>
    <submittedName>
        <fullName evidence="3">Uncharacterized protein</fullName>
    </submittedName>
</protein>
<keyword evidence="4" id="KW-1185">Reference proteome</keyword>
<evidence type="ECO:0000256" key="1">
    <source>
        <dbReference type="ARBA" id="ARBA00023157"/>
    </source>
</evidence>
<dbReference type="PRINTS" id="PR00261">
    <property type="entry name" value="LDLRECEPTOR"/>
</dbReference>
<keyword evidence="1 2" id="KW-1015">Disulfide bond</keyword>
<name>A0AAE0ZZV7_9GAST</name>
<evidence type="ECO:0000256" key="2">
    <source>
        <dbReference type="PROSITE-ProRule" id="PRU00124"/>
    </source>
</evidence>
<dbReference type="AlphaFoldDB" id="A0AAE0ZZV7"/>
<feature type="disulfide bond" evidence="2">
    <location>
        <begin position="17"/>
        <end position="35"/>
    </location>
</feature>